<feature type="chain" id="PRO_5039620109" description="YtkA-like domain-containing protein" evidence="1">
    <location>
        <begin position="22"/>
        <end position="251"/>
    </location>
</feature>
<name>A0A916W7G8_9BACI</name>
<proteinExistence type="predicted"/>
<sequence length="251" mass="28247">MKKIISVLLLFIIIVNLSACGNSGDNNSNQSSEQELKTLKVEFELPEKADVDETVELKAIVTYGDEKVTDADEVEFEYWEQGNQEKSTTIEASNNGDGTYTAEVSFGTDAVYEIYAHTTARDLHTMPKKTITVGEGVNNEQEAESHEHGHGEQADVFGMHFIEPEDVKVDEEVELAVHLQLDNEPLRDARVRYEIVSANSEKHHWVETEESSPGEYSASFSFDEATEYTMTIHVENDEGLHEHEEYTVVVN</sequence>
<dbReference type="AlphaFoldDB" id="A0A916W7G8"/>
<reference evidence="3" key="1">
    <citation type="journal article" date="2014" name="Int. J. Syst. Evol. Microbiol.">
        <title>Complete genome sequence of Corynebacterium casei LMG S-19264T (=DSM 44701T), isolated from a smear-ripened cheese.</title>
        <authorList>
            <consortium name="US DOE Joint Genome Institute (JGI-PGF)"/>
            <person name="Walter F."/>
            <person name="Albersmeier A."/>
            <person name="Kalinowski J."/>
            <person name="Ruckert C."/>
        </authorList>
    </citation>
    <scope>NUCLEOTIDE SEQUENCE</scope>
    <source>
        <strain evidence="3">CGMCC 1.12408</strain>
    </source>
</reference>
<accession>A0A916W7G8</accession>
<dbReference type="Proteomes" id="UP000613512">
    <property type="component" value="Unassembled WGS sequence"/>
</dbReference>
<evidence type="ECO:0000256" key="1">
    <source>
        <dbReference type="SAM" id="SignalP"/>
    </source>
</evidence>
<reference evidence="3" key="2">
    <citation type="submission" date="2020-09" db="EMBL/GenBank/DDBJ databases">
        <authorList>
            <person name="Sun Q."/>
            <person name="Zhou Y."/>
        </authorList>
    </citation>
    <scope>NUCLEOTIDE SEQUENCE</scope>
    <source>
        <strain evidence="3">CGMCC 1.12408</strain>
    </source>
</reference>
<feature type="domain" description="YtkA-like" evidence="2">
    <location>
        <begin position="34"/>
        <end position="117"/>
    </location>
</feature>
<comment type="caution">
    <text evidence="3">The sequence shown here is derived from an EMBL/GenBank/DDBJ whole genome shotgun (WGS) entry which is preliminary data.</text>
</comment>
<dbReference type="Pfam" id="PF13115">
    <property type="entry name" value="YtkA"/>
    <property type="match status" value="2"/>
</dbReference>
<dbReference type="InterPro" id="IPR032693">
    <property type="entry name" value="YtkA-like_dom"/>
</dbReference>
<dbReference type="EMBL" id="BMEY01000008">
    <property type="protein sequence ID" value="GGA75094.1"/>
    <property type="molecule type" value="Genomic_DNA"/>
</dbReference>
<gene>
    <name evidence="3" type="ORF">GCM10008025_18480</name>
</gene>
<keyword evidence="1" id="KW-0732">Signal</keyword>
<evidence type="ECO:0000313" key="4">
    <source>
        <dbReference type="Proteomes" id="UP000613512"/>
    </source>
</evidence>
<keyword evidence="4" id="KW-1185">Reference proteome</keyword>
<feature type="domain" description="YtkA-like" evidence="2">
    <location>
        <begin position="153"/>
        <end position="233"/>
    </location>
</feature>
<organism evidence="3 4">
    <name type="scientific">Ornithinibacillus halotolerans</name>
    <dbReference type="NCBI Taxonomy" id="1274357"/>
    <lineage>
        <taxon>Bacteria</taxon>
        <taxon>Bacillati</taxon>
        <taxon>Bacillota</taxon>
        <taxon>Bacilli</taxon>
        <taxon>Bacillales</taxon>
        <taxon>Bacillaceae</taxon>
        <taxon>Ornithinibacillus</taxon>
    </lineage>
</organism>
<evidence type="ECO:0000313" key="3">
    <source>
        <dbReference type="EMBL" id="GGA75094.1"/>
    </source>
</evidence>
<evidence type="ECO:0000259" key="2">
    <source>
        <dbReference type="Pfam" id="PF13115"/>
    </source>
</evidence>
<feature type="signal peptide" evidence="1">
    <location>
        <begin position="1"/>
        <end position="21"/>
    </location>
</feature>
<dbReference type="RefSeq" id="WP_188384396.1">
    <property type="nucleotide sequence ID" value="NZ_BMEY01000008.1"/>
</dbReference>
<protein>
    <recommendedName>
        <fullName evidence="2">YtkA-like domain-containing protein</fullName>
    </recommendedName>
</protein>